<name>A0ACC0VZZ1_9STRA</name>
<comment type="caution">
    <text evidence="1">The sequence shown here is derived from an EMBL/GenBank/DDBJ whole genome shotgun (WGS) entry which is preliminary data.</text>
</comment>
<reference evidence="1 2" key="1">
    <citation type="journal article" date="2022" name="bioRxiv">
        <title>The genome of the oomycete Peronosclerospora sorghi, a cosmopolitan pathogen of maize and sorghum, is inflated with dispersed pseudogenes.</title>
        <authorList>
            <person name="Fletcher K."/>
            <person name="Martin F."/>
            <person name="Isakeit T."/>
            <person name="Cavanaugh K."/>
            <person name="Magill C."/>
            <person name="Michelmore R."/>
        </authorList>
    </citation>
    <scope>NUCLEOTIDE SEQUENCE [LARGE SCALE GENOMIC DNA]</scope>
    <source>
        <strain evidence="1">P6</strain>
    </source>
</reference>
<sequence>MVAFNLKGQAAKWFNFNQEESISSRELFDALQAEFIPPDFQERLCAKPFRLKQANCDGPDSIEYHILSVSVVQLPQHLLNGTAHGHRSALSHANPPSSPSFCEHMESQWFD</sequence>
<dbReference type="EMBL" id="CM047584">
    <property type="protein sequence ID" value="KAI9912074.1"/>
    <property type="molecule type" value="Genomic_DNA"/>
</dbReference>
<keyword evidence="2" id="KW-1185">Reference proteome</keyword>
<accession>A0ACC0VZZ1</accession>
<evidence type="ECO:0000313" key="2">
    <source>
        <dbReference type="Proteomes" id="UP001163321"/>
    </source>
</evidence>
<gene>
    <name evidence="1" type="ORF">PsorP6_009756</name>
</gene>
<dbReference type="Proteomes" id="UP001163321">
    <property type="component" value="Chromosome 5"/>
</dbReference>
<protein>
    <submittedName>
        <fullName evidence="1">Uncharacterized protein</fullName>
    </submittedName>
</protein>
<proteinExistence type="predicted"/>
<organism evidence="1 2">
    <name type="scientific">Peronosclerospora sorghi</name>
    <dbReference type="NCBI Taxonomy" id="230839"/>
    <lineage>
        <taxon>Eukaryota</taxon>
        <taxon>Sar</taxon>
        <taxon>Stramenopiles</taxon>
        <taxon>Oomycota</taxon>
        <taxon>Peronosporomycetes</taxon>
        <taxon>Peronosporales</taxon>
        <taxon>Peronosporaceae</taxon>
        <taxon>Peronosclerospora</taxon>
    </lineage>
</organism>
<evidence type="ECO:0000313" key="1">
    <source>
        <dbReference type="EMBL" id="KAI9912074.1"/>
    </source>
</evidence>